<dbReference type="EMBL" id="BAAFRS010000146">
    <property type="protein sequence ID" value="GAB1223430.1"/>
    <property type="molecule type" value="Genomic_DNA"/>
</dbReference>
<proteinExistence type="predicted"/>
<evidence type="ECO:0000313" key="2">
    <source>
        <dbReference type="Proteomes" id="UP001628156"/>
    </source>
</evidence>
<comment type="caution">
    <text evidence="1">The sequence shown here is derived from an EMBL/GenBank/DDBJ whole genome shotgun (WGS) entry which is preliminary data.</text>
</comment>
<protein>
    <recommendedName>
        <fullName evidence="3">HD domain-containing protein</fullName>
    </recommendedName>
</protein>
<gene>
    <name evidence="1" type="ORF">ENUP19_0146G0047</name>
</gene>
<dbReference type="Gene3D" id="1.10.3210.10">
    <property type="entry name" value="Hypothetical protein af1432"/>
    <property type="match status" value="1"/>
</dbReference>
<keyword evidence="2" id="KW-1185">Reference proteome</keyword>
<dbReference type="SUPFAM" id="SSF109604">
    <property type="entry name" value="HD-domain/PDEase-like"/>
    <property type="match status" value="1"/>
</dbReference>
<accession>A0ABQ0DKP0</accession>
<sequence>MVIILTNKFILIERRIISLNTSNEVYELLITLLDKEYIAVKRKLFHLDPIYLHDFGYKQYDQFIIPCLNSFILEKGLEKENNITSLCCIQNQVICNNLDNAIQYRQFIINYICQILQIDKIVIPQDLIQWIEISVKNHFIETEGCDVKIYNSCCVYKSLYLCEILHFIKTNKDLLFSQLQNLTIKSVQLLHKPFKWYKESVKSIVKSMGIVLSDFDISDTYFDHPNSIHGLIHTYRVVLFSLIIGYYTQNRRFGLLASCGSLIHDMARKRDGICTEHGSLAVKTKFNLLKNHIVKYSISETEQNYIKSAVIKHCTGESKPNEDDYIVVSILKDSDALDRCRVGDLNPNYLRFEESKELTQLSEYICIKTLELGNISFTQFIDIVNEFIN</sequence>
<organism evidence="1 2">
    <name type="scientific">Entamoeba nuttalli</name>
    <dbReference type="NCBI Taxonomy" id="412467"/>
    <lineage>
        <taxon>Eukaryota</taxon>
        <taxon>Amoebozoa</taxon>
        <taxon>Evosea</taxon>
        <taxon>Archamoebae</taxon>
        <taxon>Mastigamoebida</taxon>
        <taxon>Entamoebidae</taxon>
        <taxon>Entamoeba</taxon>
    </lineage>
</organism>
<evidence type="ECO:0008006" key="3">
    <source>
        <dbReference type="Google" id="ProtNLM"/>
    </source>
</evidence>
<evidence type="ECO:0000313" key="1">
    <source>
        <dbReference type="EMBL" id="GAB1223430.1"/>
    </source>
</evidence>
<dbReference type="Proteomes" id="UP001628156">
    <property type="component" value="Unassembled WGS sequence"/>
</dbReference>
<reference evidence="1 2" key="1">
    <citation type="journal article" date="2019" name="PLoS Negl. Trop. Dis.">
        <title>Whole genome sequencing of Entamoeba nuttalli reveals mammalian host-related molecular signatures and a novel octapeptide-repeat surface protein.</title>
        <authorList>
            <person name="Tanaka M."/>
            <person name="Makiuchi T."/>
            <person name="Komiyama T."/>
            <person name="Shiina T."/>
            <person name="Osaki K."/>
            <person name="Tachibana H."/>
        </authorList>
    </citation>
    <scope>NUCLEOTIDE SEQUENCE [LARGE SCALE GENOMIC DNA]</scope>
    <source>
        <strain evidence="1 2">P19-061405</strain>
    </source>
</reference>
<name>A0ABQ0DKP0_9EUKA</name>